<dbReference type="Proteomes" id="UP000701801">
    <property type="component" value="Unassembled WGS sequence"/>
</dbReference>
<proteinExistence type="predicted"/>
<keyword evidence="4" id="KW-1185">Reference proteome</keyword>
<protein>
    <recommendedName>
        <fullName evidence="2">DUF6604 domain-containing protein</fullName>
    </recommendedName>
</protein>
<dbReference type="PANTHER" id="PTHR38795">
    <property type="entry name" value="DUF6604 DOMAIN-CONTAINING PROTEIN"/>
    <property type="match status" value="1"/>
</dbReference>
<reference evidence="3" key="1">
    <citation type="submission" date="2021-07" db="EMBL/GenBank/DDBJ databases">
        <authorList>
            <person name="Durling M."/>
        </authorList>
    </citation>
    <scope>NUCLEOTIDE SEQUENCE</scope>
</reference>
<name>A0A9N9LU49_9HELO</name>
<dbReference type="InterPro" id="IPR046539">
    <property type="entry name" value="DUF6604"/>
</dbReference>
<evidence type="ECO:0000259" key="2">
    <source>
        <dbReference type="Pfam" id="PF20253"/>
    </source>
</evidence>
<dbReference type="OrthoDB" id="3510203at2759"/>
<comment type="caution">
    <text evidence="3">The sequence shown here is derived from an EMBL/GenBank/DDBJ whole genome shotgun (WGS) entry which is preliminary data.</text>
</comment>
<dbReference type="Pfam" id="PF20253">
    <property type="entry name" value="DUF6604"/>
    <property type="match status" value="1"/>
</dbReference>
<feature type="domain" description="DUF6604" evidence="2">
    <location>
        <begin position="11"/>
        <end position="265"/>
    </location>
</feature>
<evidence type="ECO:0000313" key="4">
    <source>
        <dbReference type="Proteomes" id="UP000701801"/>
    </source>
</evidence>
<dbReference type="EMBL" id="CAJVRM010000462">
    <property type="protein sequence ID" value="CAG8981259.1"/>
    <property type="molecule type" value="Genomic_DNA"/>
</dbReference>
<gene>
    <name evidence="3" type="ORF">HYALB_00003857</name>
</gene>
<accession>A0A9N9LU49</accession>
<evidence type="ECO:0000256" key="1">
    <source>
        <dbReference type="SAM" id="MobiDB-lite"/>
    </source>
</evidence>
<sequence>MASECVSSTYQSYEAGAEKILHWLYETAWKCGYGAEVLEQTDDEDDNADNTSHSEPKAKRKRKPKPRTNLRKGHTNKAKRGGKAKTEKRSATANTKTPQFVPVQEYKALAEGDVITGRKKCAQWFYLQANFTMHNKIKTSNKGHQHFIEVLEQVLAILKNTQEPLRKKTAESMNLNNIFDALDIEPDTEHTLTEPKLPKARDHKSSSPNISFESAESIEESYWLARKHLRFLWTEYKRGASDLATVALLTNTAFQTFKRAEEELFADLRSILPRDIMAEIKGYPQIQNLLFTATAMTRGLHPDCRRSPDDPYNYDLDEIADWTALPVYLLLWTYLQVIQRRGHIVPICKPEHRGTLNLNGDHPNPEEKYKQDKIFLCEHFIPEVLHLRNIKGYYKSGNIKLPAEDELTGGIFEMVGTNEIPIWLVLALQVQLDIYYTLLEDMDRPHSEPSAAASVAMFTVKEYQDFSRNMYT</sequence>
<feature type="region of interest" description="Disordered" evidence="1">
    <location>
        <begin position="40"/>
        <end position="95"/>
    </location>
</feature>
<dbReference type="AlphaFoldDB" id="A0A9N9LU49"/>
<dbReference type="PANTHER" id="PTHR38795:SF1">
    <property type="entry name" value="DUF6604 DOMAIN-CONTAINING PROTEIN"/>
    <property type="match status" value="1"/>
</dbReference>
<organism evidence="3 4">
    <name type="scientific">Hymenoscyphus albidus</name>
    <dbReference type="NCBI Taxonomy" id="595503"/>
    <lineage>
        <taxon>Eukaryota</taxon>
        <taxon>Fungi</taxon>
        <taxon>Dikarya</taxon>
        <taxon>Ascomycota</taxon>
        <taxon>Pezizomycotina</taxon>
        <taxon>Leotiomycetes</taxon>
        <taxon>Helotiales</taxon>
        <taxon>Helotiaceae</taxon>
        <taxon>Hymenoscyphus</taxon>
    </lineage>
</organism>
<evidence type="ECO:0000313" key="3">
    <source>
        <dbReference type="EMBL" id="CAG8981259.1"/>
    </source>
</evidence>
<feature type="compositionally biased region" description="Basic residues" evidence="1">
    <location>
        <begin position="58"/>
        <end position="83"/>
    </location>
</feature>